<dbReference type="EMBL" id="ANOH01000274">
    <property type="protein sequence ID" value="EMI54563.1"/>
    <property type="molecule type" value="Genomic_DNA"/>
</dbReference>
<proteinExistence type="predicted"/>
<keyword evidence="4" id="KW-1185">Reference proteome</keyword>
<protein>
    <submittedName>
        <fullName evidence="3">Putative membrane or secreted protein</fullName>
    </submittedName>
</protein>
<evidence type="ECO:0000256" key="1">
    <source>
        <dbReference type="SAM" id="Phobius"/>
    </source>
</evidence>
<reference evidence="3 4" key="1">
    <citation type="journal article" date="2013" name="Mar. Genomics">
        <title>Expression of sulfatases in Rhodopirellula baltica and the diversity of sulfatases in the genus Rhodopirellula.</title>
        <authorList>
            <person name="Wegner C.E."/>
            <person name="Richter-Heitmann T."/>
            <person name="Klindworth A."/>
            <person name="Klockow C."/>
            <person name="Richter M."/>
            <person name="Achstetter T."/>
            <person name="Glockner F.O."/>
            <person name="Harder J."/>
        </authorList>
    </citation>
    <scope>NUCLEOTIDE SEQUENCE [LARGE SCALE GENOMIC DNA]</scope>
    <source>
        <strain evidence="3 4">SM41</strain>
    </source>
</reference>
<dbReference type="RefSeq" id="WP_008682043.1">
    <property type="nucleotide sequence ID" value="NZ_ANOH01000274.1"/>
</dbReference>
<keyword evidence="1" id="KW-1133">Transmembrane helix</keyword>
<comment type="caution">
    <text evidence="3">The sequence shown here is derived from an EMBL/GenBank/DDBJ whole genome shotgun (WGS) entry which is preliminary data.</text>
</comment>
<evidence type="ECO:0000313" key="4">
    <source>
        <dbReference type="Proteomes" id="UP000011885"/>
    </source>
</evidence>
<dbReference type="AlphaFoldDB" id="M5UEZ2"/>
<gene>
    <name evidence="3" type="ORF">RSSM_04034</name>
</gene>
<feature type="signal peptide" evidence="2">
    <location>
        <begin position="1"/>
        <end position="24"/>
    </location>
</feature>
<name>M5UEZ2_9BACT</name>
<feature type="chain" id="PRO_5004073344" evidence="2">
    <location>
        <begin position="25"/>
        <end position="213"/>
    </location>
</feature>
<organism evidence="3 4">
    <name type="scientific">Rhodopirellula sallentina SM41</name>
    <dbReference type="NCBI Taxonomy" id="1263870"/>
    <lineage>
        <taxon>Bacteria</taxon>
        <taxon>Pseudomonadati</taxon>
        <taxon>Planctomycetota</taxon>
        <taxon>Planctomycetia</taxon>
        <taxon>Pirellulales</taxon>
        <taxon>Pirellulaceae</taxon>
        <taxon>Rhodopirellula</taxon>
    </lineage>
</organism>
<evidence type="ECO:0000256" key="2">
    <source>
        <dbReference type="SAM" id="SignalP"/>
    </source>
</evidence>
<dbReference type="Proteomes" id="UP000011885">
    <property type="component" value="Unassembled WGS sequence"/>
</dbReference>
<accession>M5UEZ2</accession>
<keyword evidence="1" id="KW-0472">Membrane</keyword>
<keyword evidence="1" id="KW-0812">Transmembrane</keyword>
<evidence type="ECO:0000313" key="3">
    <source>
        <dbReference type="EMBL" id="EMI54563.1"/>
    </source>
</evidence>
<dbReference type="PATRIC" id="fig|1263870.3.peg.4271"/>
<feature type="transmembrane region" description="Helical" evidence="1">
    <location>
        <begin position="179"/>
        <end position="203"/>
    </location>
</feature>
<keyword evidence="2" id="KW-0732">Signal</keyword>
<sequence length="213" mass="23123">MNVLRRFSAIMVSAVLFASLNVCSAASDDSGEKEEANEPVALSVAPLDHVEYPLDRPQWIEEGRTPLDSDESDEVLIAITSGPAPTPEAAVEMMEVMALGAVENYVDQRLQETNADVSSSDVAIDLGWVRDELISRRYDGTVKTGDMVQYESACLLRMDGSHQETLNRLVQNHELQGRLAAVGVLGVLCLVGLLSGSIFFGWLSSRQQRLAAG</sequence>